<accession>A0A5J5FB32</accession>
<evidence type="ECO:0000256" key="1">
    <source>
        <dbReference type="SAM" id="MobiDB-lite"/>
    </source>
</evidence>
<evidence type="ECO:0000313" key="3">
    <source>
        <dbReference type="Proteomes" id="UP000326924"/>
    </source>
</evidence>
<organism evidence="2 3">
    <name type="scientific">Sphaerosporella brunnea</name>
    <dbReference type="NCBI Taxonomy" id="1250544"/>
    <lineage>
        <taxon>Eukaryota</taxon>
        <taxon>Fungi</taxon>
        <taxon>Dikarya</taxon>
        <taxon>Ascomycota</taxon>
        <taxon>Pezizomycotina</taxon>
        <taxon>Pezizomycetes</taxon>
        <taxon>Pezizales</taxon>
        <taxon>Pyronemataceae</taxon>
        <taxon>Sphaerosporella</taxon>
    </lineage>
</organism>
<dbReference type="InParanoid" id="A0A5J5FB32"/>
<keyword evidence="3" id="KW-1185">Reference proteome</keyword>
<dbReference type="EMBL" id="VXIS01000009">
    <property type="protein sequence ID" value="KAA8914065.1"/>
    <property type="molecule type" value="Genomic_DNA"/>
</dbReference>
<evidence type="ECO:0000313" key="2">
    <source>
        <dbReference type="EMBL" id="KAA8914065.1"/>
    </source>
</evidence>
<name>A0A5J5FB32_9PEZI</name>
<reference evidence="2 3" key="1">
    <citation type="submission" date="2019-09" db="EMBL/GenBank/DDBJ databases">
        <title>Draft genome of the ectomycorrhizal ascomycete Sphaerosporella brunnea.</title>
        <authorList>
            <consortium name="DOE Joint Genome Institute"/>
            <person name="Benucci G.M."/>
            <person name="Marozzi G."/>
            <person name="Antonielli L."/>
            <person name="Sanchez S."/>
            <person name="Marco P."/>
            <person name="Wang X."/>
            <person name="Falini L.B."/>
            <person name="Barry K."/>
            <person name="Haridas S."/>
            <person name="Lipzen A."/>
            <person name="Labutti K."/>
            <person name="Grigoriev I.V."/>
            <person name="Murat C."/>
            <person name="Martin F."/>
            <person name="Albertini E."/>
            <person name="Donnini D."/>
            <person name="Bonito G."/>
        </authorList>
    </citation>
    <scope>NUCLEOTIDE SEQUENCE [LARGE SCALE GENOMIC DNA]</scope>
    <source>
        <strain evidence="2 3">Sb_GMNB300</strain>
    </source>
</reference>
<proteinExistence type="predicted"/>
<feature type="compositionally biased region" description="Basic and acidic residues" evidence="1">
    <location>
        <begin position="182"/>
        <end position="195"/>
    </location>
</feature>
<dbReference type="AlphaFoldDB" id="A0A5J5FB32"/>
<protein>
    <submittedName>
        <fullName evidence="2">Uncharacterized protein</fullName>
    </submittedName>
</protein>
<gene>
    <name evidence="2" type="ORF">FN846DRAFT_902355</name>
</gene>
<comment type="caution">
    <text evidence="2">The sequence shown here is derived from an EMBL/GenBank/DDBJ whole genome shotgun (WGS) entry which is preliminary data.</text>
</comment>
<feature type="region of interest" description="Disordered" evidence="1">
    <location>
        <begin position="182"/>
        <end position="245"/>
    </location>
</feature>
<feature type="region of interest" description="Disordered" evidence="1">
    <location>
        <begin position="1"/>
        <end position="74"/>
    </location>
</feature>
<sequence length="245" mass="27523">MSNYHRPSSVPSPDPTIPNRDHNRRGSHPRDYQAQNAHSYGTAAPSEHWRARSGYSDPNHYASDDYGPIPKPTGAIVAQGFTGQQASDYYSYKEAQVSAGATRGVYTNQLRQELQSSAAAWGSRKPPTTMWNEGLEPDQHEFLLPAAADAAREAQRHYGGRRHFAEQYPITLDKGHRQALKDSRNAATKSHDNYVMHESSSSFRFPRNPEGGYPGRSNDPHHYPDPTYRGVGSEGYTRQYHSHDR</sequence>
<dbReference type="Proteomes" id="UP000326924">
    <property type="component" value="Unassembled WGS sequence"/>
</dbReference>